<feature type="region of interest" description="Disordered" evidence="1">
    <location>
        <begin position="100"/>
        <end position="323"/>
    </location>
</feature>
<dbReference type="AlphaFoldDB" id="A0A2A6CEW1"/>
<dbReference type="Proteomes" id="UP000005239">
    <property type="component" value="Unassembled WGS sequence"/>
</dbReference>
<reference evidence="3" key="1">
    <citation type="journal article" date="2008" name="Nat. Genet.">
        <title>The Pristionchus pacificus genome provides a unique perspective on nematode lifestyle and parasitism.</title>
        <authorList>
            <person name="Dieterich C."/>
            <person name="Clifton S.W."/>
            <person name="Schuster L.N."/>
            <person name="Chinwalla A."/>
            <person name="Delehaunty K."/>
            <person name="Dinkelacker I."/>
            <person name="Fulton L."/>
            <person name="Fulton R."/>
            <person name="Godfrey J."/>
            <person name="Minx P."/>
            <person name="Mitreva M."/>
            <person name="Roeseler W."/>
            <person name="Tian H."/>
            <person name="Witte H."/>
            <person name="Yang S.P."/>
            <person name="Wilson R.K."/>
            <person name="Sommer R.J."/>
        </authorList>
    </citation>
    <scope>NUCLEOTIDE SEQUENCE [LARGE SCALE GENOMIC DNA]</scope>
    <source>
        <strain evidence="3">PS312</strain>
    </source>
</reference>
<evidence type="ECO:0000313" key="2">
    <source>
        <dbReference type="EnsemblMetazoa" id="PPA04913.1"/>
    </source>
</evidence>
<protein>
    <submittedName>
        <fullName evidence="2">Uncharacterized protein</fullName>
    </submittedName>
</protein>
<reference evidence="2" key="2">
    <citation type="submission" date="2022-06" db="UniProtKB">
        <authorList>
            <consortium name="EnsemblMetazoa"/>
        </authorList>
    </citation>
    <scope>IDENTIFICATION</scope>
    <source>
        <strain evidence="2">PS312</strain>
    </source>
</reference>
<organism evidence="2 3">
    <name type="scientific">Pristionchus pacificus</name>
    <name type="common">Parasitic nematode worm</name>
    <dbReference type="NCBI Taxonomy" id="54126"/>
    <lineage>
        <taxon>Eukaryota</taxon>
        <taxon>Metazoa</taxon>
        <taxon>Ecdysozoa</taxon>
        <taxon>Nematoda</taxon>
        <taxon>Chromadorea</taxon>
        <taxon>Rhabditida</taxon>
        <taxon>Rhabditina</taxon>
        <taxon>Diplogasteromorpha</taxon>
        <taxon>Diplogasteroidea</taxon>
        <taxon>Neodiplogasteridae</taxon>
        <taxon>Pristionchus</taxon>
    </lineage>
</organism>
<feature type="compositionally biased region" description="Basic and acidic residues" evidence="1">
    <location>
        <begin position="109"/>
        <end position="118"/>
    </location>
</feature>
<feature type="compositionally biased region" description="Basic and acidic residues" evidence="1">
    <location>
        <begin position="190"/>
        <end position="203"/>
    </location>
</feature>
<accession>A0A2A6CEW1</accession>
<feature type="compositionally biased region" description="Acidic residues" evidence="1">
    <location>
        <begin position="448"/>
        <end position="460"/>
    </location>
</feature>
<feature type="compositionally biased region" description="Pro residues" evidence="1">
    <location>
        <begin position="230"/>
        <end position="245"/>
    </location>
</feature>
<evidence type="ECO:0000256" key="1">
    <source>
        <dbReference type="SAM" id="MobiDB-lite"/>
    </source>
</evidence>
<feature type="compositionally biased region" description="Basic and acidic residues" evidence="1">
    <location>
        <begin position="246"/>
        <end position="287"/>
    </location>
</feature>
<accession>A0A8R1Y525</accession>
<dbReference type="OrthoDB" id="5875955at2759"/>
<name>A0A2A6CEW1_PRIPA</name>
<proteinExistence type="predicted"/>
<feature type="region of interest" description="Disordered" evidence="1">
    <location>
        <begin position="431"/>
        <end position="460"/>
    </location>
</feature>
<gene>
    <name evidence="2" type="primary">WBGene00094467</name>
</gene>
<sequence length="615" mass="68157">MSINQDDDEYYLTLPSNVSGSNNTISSWTTTLPSTLQLQGQWECGLAEIIYTNSAYTIPDPLPFEIHFQNGKVDHYYVPEGNYDSPAKLVSTLSSVLNSKPPVKRRKRDNAGAKPKEDELLEEDVEGALKPVQVEQKPAGAKPKEDELLEEDVEGGLKPVQVEQKPEGNQPKEYELLEEDVEGDLQPVKTEQRPTGKETREDTLLEEDVEGELKPVQVEQEPAVTLAPPQSTPPTESPPTAPPVPKPDKKDDKKPDKKDDKKPDKKDDKKPDKKDDKKPDKKDEKENNSPSSFNVMPKPTTSADPVTVTTVKPPTATTLPPIKKENEDELLEADDDQTLQVVSVEYPPAHVPATVTVQGEKFQGSTMQIPSDTQVVYNSWGRNEPIPPKRKPHKRTEMTILKLPKLAPPVMAENSFGVIKMIEVPQQPAGGGGILAEDENSPTKQEDTEMLEEDEDGSLDPVEEVVDTGPTPVAFVYDEFSNRIRVEVNSARVSSVHLSKGLMFLLGFEEPNIKSTKLSKYSPTTQAGSNALYIFSDIAAYSILGDTTSNQLRIVPVIGAYGTTCNAVFNPVRYFGCRTGMINSIQIDIRNEYGELIKFHYGTAVIVLHLRKKRH</sequence>
<dbReference type="EnsemblMetazoa" id="PPA04913.1">
    <property type="protein sequence ID" value="PPA04913.1"/>
    <property type="gene ID" value="WBGene00094467"/>
</dbReference>
<feature type="compositionally biased region" description="Low complexity" evidence="1">
    <location>
        <begin position="305"/>
        <end position="321"/>
    </location>
</feature>
<evidence type="ECO:0000313" key="3">
    <source>
        <dbReference type="Proteomes" id="UP000005239"/>
    </source>
</evidence>
<feature type="compositionally biased region" description="Polar residues" evidence="1">
    <location>
        <begin position="288"/>
        <end position="304"/>
    </location>
</feature>
<keyword evidence="3" id="KW-1185">Reference proteome</keyword>
<feature type="compositionally biased region" description="Basic and acidic residues" evidence="1">
    <location>
        <begin position="164"/>
        <end position="175"/>
    </location>
</feature>